<comment type="cofactor">
    <cofactor evidence="1">
        <name>Mg(2+)</name>
        <dbReference type="ChEBI" id="CHEBI:18420"/>
    </cofactor>
</comment>
<dbReference type="Pfam" id="PF00408">
    <property type="entry name" value="PGM_PMM_IV"/>
    <property type="match status" value="1"/>
</dbReference>
<dbReference type="InterPro" id="IPR036900">
    <property type="entry name" value="A-D-PHexomutase_C_sf"/>
</dbReference>
<dbReference type="Pfam" id="PF02880">
    <property type="entry name" value="PGM_PMM_III"/>
    <property type="match status" value="1"/>
</dbReference>
<proteinExistence type="inferred from homology"/>
<dbReference type="InterPro" id="IPR016055">
    <property type="entry name" value="A-D-PHexomutase_a/b/a-I/II/III"/>
</dbReference>
<dbReference type="SUPFAM" id="SSF55957">
    <property type="entry name" value="Phosphoglucomutase, C-terminal domain"/>
    <property type="match status" value="1"/>
</dbReference>
<feature type="domain" description="Alpha-D-phosphohexomutase alpha/beta/alpha" evidence="11">
    <location>
        <begin position="256"/>
        <end position="352"/>
    </location>
</feature>
<evidence type="ECO:0000259" key="10">
    <source>
        <dbReference type="Pfam" id="PF02879"/>
    </source>
</evidence>
<keyword evidence="3" id="KW-0597">Phosphoprotein</keyword>
<comment type="similarity">
    <text evidence="2 7">Belongs to the phosphohexose mutase family.</text>
</comment>
<dbReference type="EC" id="5.4.2.2" evidence="12"/>
<dbReference type="CDD" id="cd03089">
    <property type="entry name" value="PMM_PGM"/>
    <property type="match status" value="1"/>
</dbReference>
<dbReference type="InterPro" id="IPR005841">
    <property type="entry name" value="Alpha-D-phosphohexomutase_SF"/>
</dbReference>
<evidence type="ECO:0000256" key="2">
    <source>
        <dbReference type="ARBA" id="ARBA00010231"/>
    </source>
</evidence>
<evidence type="ECO:0000256" key="5">
    <source>
        <dbReference type="ARBA" id="ARBA00022842"/>
    </source>
</evidence>
<dbReference type="GO" id="GO:0005975">
    <property type="term" value="P:carbohydrate metabolic process"/>
    <property type="evidence" value="ECO:0007669"/>
    <property type="project" value="InterPro"/>
</dbReference>
<accession>A0A1Y0HMX9</accession>
<sequence length="458" mass="51332">MKAIFREYDIRGIYEKELNEQTVKLIGYFLGKQIAKVGKNVAIGYDARSHSPILCEYLTSGLNKAGCNVLNMGLVATPVNYFSNFQNFDGVSPNASIMITGSHNPSEYNGFKITIDKKPFFGEDIYAVGREIMQNYDLEIEDDLSSTFINAKERYIAYLIKEFDHLKGFNQPFVYDCGNGVAGVVVQDVFKALGFTCKGLFTDPDGTFPNHHPDPTVEKNLKDIKKELEGEYALGFAYDGDADRLAFLTKHNNVKGDIMAILFSSAMKNPTVIGEVKCSQVMYDEINKRGHAIMYKTGHSNLKVMIAKTNADFAAEVSGHLFFNDRYFGYDDAIYATLRMIEMVKNGLDVDAEIAKLPTVYSTEELKVETNESDKFPLVEKVKELLKNPPKDFPAIKEIVDVDGVRVIFNDGWGLVRASNTTPVLVTRFESTNADNAKLYEKKTERAYSNCQSRASLT</sequence>
<evidence type="ECO:0000256" key="4">
    <source>
        <dbReference type="ARBA" id="ARBA00022723"/>
    </source>
</evidence>
<dbReference type="PROSITE" id="PS00710">
    <property type="entry name" value="PGM_PMM"/>
    <property type="match status" value="1"/>
</dbReference>
<dbReference type="PANTHER" id="PTHR43771">
    <property type="entry name" value="PHOSPHOMANNOMUTASE"/>
    <property type="match status" value="1"/>
</dbReference>
<evidence type="ECO:0000259" key="9">
    <source>
        <dbReference type="Pfam" id="PF02878"/>
    </source>
</evidence>
<dbReference type="InterPro" id="IPR005846">
    <property type="entry name" value="A-D-PHexomutase_a/b/a-III"/>
</dbReference>
<protein>
    <submittedName>
        <fullName evidence="12">Phosphomannomutase/phosphoglucomutase</fullName>
        <ecNumber evidence="12">5.4.2.2</ecNumber>
    </submittedName>
</protein>
<keyword evidence="4 7" id="KW-0479">Metal-binding</keyword>
<evidence type="ECO:0000256" key="1">
    <source>
        <dbReference type="ARBA" id="ARBA00001946"/>
    </source>
</evidence>
<reference evidence="13" key="1">
    <citation type="submission" date="2017-05" db="EMBL/GenBank/DDBJ databases">
        <title>Dechlorination kinetics govern the competition between two new strains of the genus Sulfurospirillum.</title>
        <authorList>
            <person name="Buttet G.F."/>
            <person name="Murray A.M."/>
            <person name="Goris T."/>
            <person name="Burion M."/>
            <person name="Lin B."/>
            <person name="Rolle M."/>
            <person name="Maillard J."/>
        </authorList>
    </citation>
    <scope>NUCLEOTIDE SEQUENCE [LARGE SCALE GENOMIC DNA]</scope>
    <source>
        <strain evidence="13">SL2-1</strain>
    </source>
</reference>
<feature type="domain" description="Alpha-D-phosphohexomutase C-terminal" evidence="8">
    <location>
        <begin position="365"/>
        <end position="442"/>
    </location>
</feature>
<dbReference type="KEGG" id="suls:Sdiek1_2307"/>
<evidence type="ECO:0000256" key="6">
    <source>
        <dbReference type="ARBA" id="ARBA00023235"/>
    </source>
</evidence>
<gene>
    <name evidence="12" type="ORF">Sdiek1_2307</name>
</gene>
<keyword evidence="6 12" id="KW-0413">Isomerase</keyword>
<evidence type="ECO:0000313" key="12">
    <source>
        <dbReference type="EMBL" id="ARU49458.1"/>
    </source>
</evidence>
<dbReference type="InterPro" id="IPR016066">
    <property type="entry name" value="A-D-PHexomutase_CS"/>
</dbReference>
<dbReference type="Proteomes" id="UP000196005">
    <property type="component" value="Chromosome"/>
</dbReference>
<dbReference type="PRINTS" id="PR00509">
    <property type="entry name" value="PGMPMM"/>
</dbReference>
<name>A0A1Y0HMX9_9BACT</name>
<dbReference type="GO" id="GO:0000287">
    <property type="term" value="F:magnesium ion binding"/>
    <property type="evidence" value="ECO:0007669"/>
    <property type="project" value="InterPro"/>
</dbReference>
<dbReference type="InterPro" id="IPR005844">
    <property type="entry name" value="A-D-PHexomutase_a/b/a-I"/>
</dbReference>
<dbReference type="AlphaFoldDB" id="A0A1Y0HMX9"/>
<evidence type="ECO:0000259" key="8">
    <source>
        <dbReference type="Pfam" id="PF00408"/>
    </source>
</evidence>
<keyword evidence="5 7" id="KW-0460">Magnesium</keyword>
<dbReference type="EMBL" id="CP021416">
    <property type="protein sequence ID" value="ARU49458.1"/>
    <property type="molecule type" value="Genomic_DNA"/>
</dbReference>
<dbReference type="GO" id="GO:0004614">
    <property type="term" value="F:phosphoglucomutase activity"/>
    <property type="evidence" value="ECO:0007669"/>
    <property type="project" value="UniProtKB-EC"/>
</dbReference>
<dbReference type="InterPro" id="IPR005843">
    <property type="entry name" value="A-D-PHexomutase_C"/>
</dbReference>
<keyword evidence="13" id="KW-1185">Reference proteome</keyword>
<feature type="domain" description="Alpha-D-phosphohexomutase alpha/beta/alpha" evidence="10">
    <location>
        <begin position="154"/>
        <end position="250"/>
    </location>
</feature>
<evidence type="ECO:0000313" key="13">
    <source>
        <dbReference type="Proteomes" id="UP000196005"/>
    </source>
</evidence>
<evidence type="ECO:0000256" key="7">
    <source>
        <dbReference type="RuleBase" id="RU004326"/>
    </source>
</evidence>
<dbReference type="Gene3D" id="3.30.310.50">
    <property type="entry name" value="Alpha-D-phosphohexomutase, C-terminal domain"/>
    <property type="match status" value="1"/>
</dbReference>
<feature type="domain" description="Alpha-D-phosphohexomutase alpha/beta/alpha" evidence="9">
    <location>
        <begin position="4"/>
        <end position="116"/>
    </location>
</feature>
<organism evidence="12 13">
    <name type="scientific">Sulfurospirillum diekertiae</name>
    <dbReference type="NCBI Taxonomy" id="1854492"/>
    <lineage>
        <taxon>Bacteria</taxon>
        <taxon>Pseudomonadati</taxon>
        <taxon>Campylobacterota</taxon>
        <taxon>Epsilonproteobacteria</taxon>
        <taxon>Campylobacterales</taxon>
        <taxon>Sulfurospirillaceae</taxon>
        <taxon>Sulfurospirillum</taxon>
    </lineage>
</organism>
<dbReference type="Pfam" id="PF02878">
    <property type="entry name" value="PGM_PMM_I"/>
    <property type="match status" value="1"/>
</dbReference>
<dbReference type="Pfam" id="PF02879">
    <property type="entry name" value="PGM_PMM_II"/>
    <property type="match status" value="1"/>
</dbReference>
<dbReference type="SUPFAM" id="SSF53738">
    <property type="entry name" value="Phosphoglucomutase, first 3 domains"/>
    <property type="match status" value="3"/>
</dbReference>
<dbReference type="Gene3D" id="3.40.120.10">
    <property type="entry name" value="Alpha-D-Glucose-1,6-Bisphosphate, subunit A, domain 3"/>
    <property type="match status" value="3"/>
</dbReference>
<dbReference type="PANTHER" id="PTHR43771:SF2">
    <property type="entry name" value="PHOSPHOMANNOMUTASE_PHOSPHOGLUCOMUTASE"/>
    <property type="match status" value="1"/>
</dbReference>
<evidence type="ECO:0000256" key="3">
    <source>
        <dbReference type="ARBA" id="ARBA00022553"/>
    </source>
</evidence>
<evidence type="ECO:0000259" key="11">
    <source>
        <dbReference type="Pfam" id="PF02880"/>
    </source>
</evidence>
<dbReference type="InterPro" id="IPR005845">
    <property type="entry name" value="A-D-PHexomutase_a/b/a-II"/>
</dbReference>